<evidence type="ECO:0000256" key="4">
    <source>
        <dbReference type="ARBA" id="ARBA00012775"/>
    </source>
</evidence>
<dbReference type="EMBL" id="HBHR01022421">
    <property type="protein sequence ID" value="CAD9873839.1"/>
    <property type="molecule type" value="Transcribed_RNA"/>
</dbReference>
<dbReference type="GO" id="GO:0005829">
    <property type="term" value="C:cytosol"/>
    <property type="evidence" value="ECO:0007669"/>
    <property type="project" value="TreeGrafter"/>
</dbReference>
<evidence type="ECO:0000256" key="6">
    <source>
        <dbReference type="ARBA" id="ARBA00022801"/>
    </source>
</evidence>
<keyword evidence="7" id="KW-0862">Zinc</keyword>
<dbReference type="InterPro" id="IPR006650">
    <property type="entry name" value="A/AMP_deam_AS"/>
</dbReference>
<comment type="cofactor">
    <cofactor evidence="1">
        <name>Zn(2+)</name>
        <dbReference type="ChEBI" id="CHEBI:29105"/>
    </cofactor>
</comment>
<dbReference type="InterPro" id="IPR032466">
    <property type="entry name" value="Metal_Hydrolase"/>
</dbReference>
<dbReference type="PANTHER" id="PTHR11359">
    <property type="entry name" value="AMP DEAMINASE"/>
    <property type="match status" value="1"/>
</dbReference>
<reference evidence="8" key="1">
    <citation type="submission" date="2021-01" db="EMBL/GenBank/DDBJ databases">
        <authorList>
            <person name="Corre E."/>
            <person name="Pelletier E."/>
            <person name="Niang G."/>
            <person name="Scheremetjew M."/>
            <person name="Finn R."/>
            <person name="Kale V."/>
            <person name="Holt S."/>
            <person name="Cochrane G."/>
            <person name="Meng A."/>
            <person name="Brown T."/>
            <person name="Cohen L."/>
        </authorList>
    </citation>
    <scope>NUCLEOTIDE SEQUENCE</scope>
    <source>
        <strain evidence="8">CCMP1661</strain>
    </source>
</reference>
<comment type="similarity">
    <text evidence="3">Belongs to the metallo-dependent hydrolases superfamily. Adenosine and AMP deaminases family.</text>
</comment>
<evidence type="ECO:0000256" key="7">
    <source>
        <dbReference type="ARBA" id="ARBA00022833"/>
    </source>
</evidence>
<evidence type="ECO:0000256" key="3">
    <source>
        <dbReference type="ARBA" id="ARBA00006676"/>
    </source>
</evidence>
<evidence type="ECO:0000256" key="1">
    <source>
        <dbReference type="ARBA" id="ARBA00001947"/>
    </source>
</evidence>
<comment type="pathway">
    <text evidence="2">Purine metabolism; IMP biosynthesis via salvage pathway; IMP from AMP: step 1/1.</text>
</comment>
<evidence type="ECO:0000313" key="8">
    <source>
        <dbReference type="EMBL" id="CAD9873839.1"/>
    </source>
</evidence>
<dbReference type="GO" id="GO:0046872">
    <property type="term" value="F:metal ion binding"/>
    <property type="evidence" value="ECO:0007669"/>
    <property type="project" value="UniProtKB-KW"/>
</dbReference>
<keyword evidence="6" id="KW-0378">Hydrolase</keyword>
<dbReference type="PROSITE" id="PS00485">
    <property type="entry name" value="A_DEAMINASE"/>
    <property type="match status" value="1"/>
</dbReference>
<dbReference type="GO" id="GO:0046033">
    <property type="term" value="P:AMP metabolic process"/>
    <property type="evidence" value="ECO:0007669"/>
    <property type="project" value="TreeGrafter"/>
</dbReference>
<dbReference type="SUPFAM" id="SSF51556">
    <property type="entry name" value="Metallo-dependent hydrolases"/>
    <property type="match status" value="1"/>
</dbReference>
<dbReference type="EC" id="3.5.4.6" evidence="4"/>
<gene>
    <name evidence="8" type="ORF">FJAP1339_LOCUS11471</name>
</gene>
<dbReference type="PANTHER" id="PTHR11359:SF0">
    <property type="entry name" value="AMP DEAMINASE"/>
    <property type="match status" value="1"/>
</dbReference>
<proteinExistence type="inferred from homology"/>
<dbReference type="UniPathway" id="UPA00591">
    <property type="reaction ID" value="UER00663"/>
</dbReference>
<organism evidence="8">
    <name type="scientific">Fibrocapsa japonica</name>
    <dbReference type="NCBI Taxonomy" id="94617"/>
    <lineage>
        <taxon>Eukaryota</taxon>
        <taxon>Sar</taxon>
        <taxon>Stramenopiles</taxon>
        <taxon>Ochrophyta</taxon>
        <taxon>Raphidophyceae</taxon>
        <taxon>Chattonellales</taxon>
        <taxon>Chattonellaceae</taxon>
        <taxon>Fibrocapsa</taxon>
    </lineage>
</organism>
<dbReference type="InterPro" id="IPR006329">
    <property type="entry name" value="AMPD"/>
</dbReference>
<keyword evidence="5" id="KW-0479">Metal-binding</keyword>
<protein>
    <recommendedName>
        <fullName evidence="4">AMP deaminase</fullName>
        <ecNumber evidence="4">3.5.4.6</ecNumber>
    </recommendedName>
</protein>
<dbReference type="AlphaFoldDB" id="A0A7S2V8T3"/>
<sequence length="141" mass="16661">MQYLYYLEQIGIAMSPLSNNKLFLDYNRNPFPRYFALGMNVSLSTDDPLLLHGTKDALLEEYSVASQVWKLSPVDQCEIARNSVLQSGWEERYKRHFLGDHFRLPGAQGNDIRMTNVPDIRLQYRDETLKEERKFVEHQYR</sequence>
<dbReference type="Pfam" id="PF19326">
    <property type="entry name" value="AMP_deaminase"/>
    <property type="match status" value="1"/>
</dbReference>
<evidence type="ECO:0000256" key="5">
    <source>
        <dbReference type="ARBA" id="ARBA00022723"/>
    </source>
</evidence>
<evidence type="ECO:0000256" key="2">
    <source>
        <dbReference type="ARBA" id="ARBA00004955"/>
    </source>
</evidence>
<name>A0A7S2V8T3_9STRA</name>
<accession>A0A7S2V8T3</accession>
<dbReference type="Gene3D" id="3.20.20.140">
    <property type="entry name" value="Metal-dependent hydrolases"/>
    <property type="match status" value="1"/>
</dbReference>
<dbReference type="GO" id="GO:0003876">
    <property type="term" value="F:AMP deaminase activity"/>
    <property type="evidence" value="ECO:0007669"/>
    <property type="project" value="UniProtKB-EC"/>
</dbReference>
<dbReference type="GO" id="GO:0032264">
    <property type="term" value="P:IMP salvage"/>
    <property type="evidence" value="ECO:0007669"/>
    <property type="project" value="UniProtKB-UniPathway"/>
</dbReference>